<dbReference type="AlphaFoldDB" id="A0AAV9VMQ2"/>
<proteinExistence type="predicted"/>
<feature type="compositionally biased region" description="Low complexity" evidence="1">
    <location>
        <begin position="155"/>
        <end position="169"/>
    </location>
</feature>
<gene>
    <name evidence="2" type="ORF">TWF730_005962</name>
</gene>
<evidence type="ECO:0000313" key="2">
    <source>
        <dbReference type="EMBL" id="KAK6362266.1"/>
    </source>
</evidence>
<evidence type="ECO:0000313" key="3">
    <source>
        <dbReference type="Proteomes" id="UP001373714"/>
    </source>
</evidence>
<feature type="region of interest" description="Disordered" evidence="1">
    <location>
        <begin position="278"/>
        <end position="347"/>
    </location>
</feature>
<comment type="caution">
    <text evidence="2">The sequence shown here is derived from an EMBL/GenBank/DDBJ whole genome shotgun (WGS) entry which is preliminary data.</text>
</comment>
<protein>
    <recommendedName>
        <fullName evidence="4">Vegetative cell wall protein gp1</fullName>
    </recommendedName>
</protein>
<feature type="compositionally biased region" description="Polar residues" evidence="1">
    <location>
        <begin position="83"/>
        <end position="107"/>
    </location>
</feature>
<organism evidence="2 3">
    <name type="scientific">Orbilia blumenaviensis</name>
    <dbReference type="NCBI Taxonomy" id="1796055"/>
    <lineage>
        <taxon>Eukaryota</taxon>
        <taxon>Fungi</taxon>
        <taxon>Dikarya</taxon>
        <taxon>Ascomycota</taxon>
        <taxon>Pezizomycotina</taxon>
        <taxon>Orbiliomycetes</taxon>
        <taxon>Orbiliales</taxon>
        <taxon>Orbiliaceae</taxon>
        <taxon>Orbilia</taxon>
    </lineage>
</organism>
<name>A0AAV9VMQ2_9PEZI</name>
<feature type="compositionally biased region" description="Polar residues" evidence="1">
    <location>
        <begin position="170"/>
        <end position="179"/>
    </location>
</feature>
<accession>A0AAV9VMQ2</accession>
<feature type="compositionally biased region" description="Polar residues" evidence="1">
    <location>
        <begin position="216"/>
        <end position="232"/>
    </location>
</feature>
<feature type="region of interest" description="Disordered" evidence="1">
    <location>
        <begin position="16"/>
        <end position="243"/>
    </location>
</feature>
<feature type="compositionally biased region" description="Low complexity" evidence="1">
    <location>
        <begin position="112"/>
        <end position="124"/>
    </location>
</feature>
<reference evidence="2 3" key="1">
    <citation type="submission" date="2019-10" db="EMBL/GenBank/DDBJ databases">
        <authorList>
            <person name="Palmer J.M."/>
        </authorList>
    </citation>
    <scope>NUCLEOTIDE SEQUENCE [LARGE SCALE GENOMIC DNA]</scope>
    <source>
        <strain evidence="2 3">TWF730</strain>
    </source>
</reference>
<feature type="compositionally biased region" description="Basic and acidic residues" evidence="1">
    <location>
        <begin position="319"/>
        <end position="334"/>
    </location>
</feature>
<sequence>MFGSSTYGMPSHGYPYNYTTTPLNSPPLGAGAGMHGFWGADYSHTPAPTPQPQSPYASSGRSRSSQHRRRSDQLPGREGVSSFPATPQPNRGSATPAGSFSPYNYSTPSPRPSSFGPAAPSPGGDYYYTMGPQGHPVASVPTGYASPLPSDYEYVSSRPRASPRVRSSPFKSQAQSLQRSHSHIDSAYGSDKDNDSSSPSPYLYPDISFVDENQKPFRSSPSNIKPVSSKSSPRPACEPDSPNVEFRLNVEQHFTDEAYYDYEELDTNHDRLYASYQQTAPSSPSMHPPPRERTRSRNSKTRTPGPGSDHPHSPPPSAEDIRNHTPPSRDRDAAAAHGIPQGYSTKNWDQQERPIMLLGSVFDANSLGKWIYDWTVFRHGTNSQVTEQAGELWLLLIQLSGKSKRAREVVENNRIKRRENLILVNEFLESGDRLWDRMKRLLKHCEEYMWRAAQPVQGSEASAIRKGSPGVTMGKQSGKEFVDAMFGKERELERTEKLMTGMKLWSTRFDANCEEILRRPHA</sequence>
<dbReference type="EMBL" id="JAVHNS010000002">
    <property type="protein sequence ID" value="KAK6362266.1"/>
    <property type="molecule type" value="Genomic_DNA"/>
</dbReference>
<keyword evidence="3" id="KW-1185">Reference proteome</keyword>
<evidence type="ECO:0008006" key="4">
    <source>
        <dbReference type="Google" id="ProtNLM"/>
    </source>
</evidence>
<dbReference type="Proteomes" id="UP001373714">
    <property type="component" value="Unassembled WGS sequence"/>
</dbReference>
<evidence type="ECO:0000256" key="1">
    <source>
        <dbReference type="SAM" id="MobiDB-lite"/>
    </source>
</evidence>